<evidence type="ECO:0000256" key="3">
    <source>
        <dbReference type="ARBA" id="ARBA00022692"/>
    </source>
</evidence>
<evidence type="ECO:0000313" key="8">
    <source>
        <dbReference type="Proteomes" id="UP000036403"/>
    </source>
</evidence>
<dbReference type="InterPro" id="IPR004814">
    <property type="entry name" value="Oligopep_transpt"/>
</dbReference>
<comment type="subcellular location">
    <subcellularLocation>
        <location evidence="1">Membrane</location>
        <topology evidence="1">Multi-pass membrane protein</topology>
    </subcellularLocation>
</comment>
<dbReference type="NCBIfam" id="TIGR00728">
    <property type="entry name" value="OPT_sfam"/>
    <property type="match status" value="1"/>
</dbReference>
<dbReference type="STRING" id="67767.A0A0J7NA08"/>
<dbReference type="InterPro" id="IPR004813">
    <property type="entry name" value="OPT"/>
</dbReference>
<dbReference type="InterPro" id="IPR045035">
    <property type="entry name" value="YSL-like"/>
</dbReference>
<keyword evidence="2" id="KW-0813">Transport</keyword>
<evidence type="ECO:0000256" key="2">
    <source>
        <dbReference type="ARBA" id="ARBA00022448"/>
    </source>
</evidence>
<feature type="transmembrane region" description="Helical" evidence="6">
    <location>
        <begin position="69"/>
        <end position="89"/>
    </location>
</feature>
<dbReference type="GO" id="GO:0035673">
    <property type="term" value="F:oligopeptide transmembrane transporter activity"/>
    <property type="evidence" value="ECO:0007669"/>
    <property type="project" value="InterPro"/>
</dbReference>
<feature type="transmembrane region" description="Helical" evidence="6">
    <location>
        <begin position="128"/>
        <end position="149"/>
    </location>
</feature>
<evidence type="ECO:0000256" key="4">
    <source>
        <dbReference type="ARBA" id="ARBA00022989"/>
    </source>
</evidence>
<evidence type="ECO:0000256" key="1">
    <source>
        <dbReference type="ARBA" id="ARBA00004141"/>
    </source>
</evidence>
<dbReference type="EMBL" id="LBMM01007726">
    <property type="protein sequence ID" value="KMQ89480.1"/>
    <property type="molecule type" value="Genomic_DNA"/>
</dbReference>
<protein>
    <submittedName>
        <fullName evidence="7">Oligopeptide transporter</fullName>
    </submittedName>
</protein>
<dbReference type="AlphaFoldDB" id="A0A0J7NA08"/>
<sequence length="616" mass="65061">MGMRLGMTVASSIPAAIISMAVLRRGGRGSLLENNLVQTQASAAGCLSAVFMTLPALVMIGWWQNFPYWQTALITLAGGIAGVLFTVPLRRCLVLESSLPYPEGTACAVILESGEQEGRKSQAETMTLLLGTIISILVSFFTSALQLASDGFIRAWKFGHAAFRVEGGFSLALLGIGYFVGPWGAAACLLGSFLAWDVIVPLLLTLHPVADPIHAAPLLWKNEVKYIAAGIIATASFWIILRLTFPLIRSIKHVLSASAHLSVPPRERDLAPLTLIILGTFALSLFSFLCFSFLGTGLTLTQTLLLVAIGAFIWVGIGFIVSSACGYMAGLLGSSSSPISGAAILAILFLAFSMASLQGTGLLSVTDSPVALAYALFLLTAIIAASAMANDNLQDLKTGSLVGASPKAQQISLLIGCTVGAATVAPVLNLLYQAYGFEDHFPRPDMDQSAALTPPQPLLMASLAKKIIHHEMDWTMLGIGAILGIFLIICDYCLKKFSEKRLSHLKERPSLPPLAVGMGLYFPASVSFGMALGALIAIFTGRKVTRSGTMAAAGFIVGESFAGIGLAVITLVSGSPNSLAVSLPFNPQLLQLLIGSGFFILSSLWFIHQARKPDIS</sequence>
<feature type="transmembrane region" description="Helical" evidence="6">
    <location>
        <begin position="270"/>
        <end position="294"/>
    </location>
</feature>
<feature type="transmembrane region" description="Helical" evidence="6">
    <location>
        <begin position="514"/>
        <end position="539"/>
    </location>
</feature>
<dbReference type="PaxDb" id="67767-A0A0J7NA08"/>
<reference evidence="7 8" key="1">
    <citation type="submission" date="2015-04" db="EMBL/GenBank/DDBJ databases">
        <title>Lasius niger genome sequencing.</title>
        <authorList>
            <person name="Konorov E.A."/>
            <person name="Nikitin M.A."/>
            <person name="Kirill M.V."/>
            <person name="Chang P."/>
        </authorList>
    </citation>
    <scope>NUCLEOTIDE SEQUENCE [LARGE SCALE GENOMIC DNA]</scope>
    <source>
        <tissue evidence="7">Whole</tissue>
    </source>
</reference>
<keyword evidence="4 6" id="KW-1133">Transmembrane helix</keyword>
<dbReference type="PANTHER" id="PTHR31645:SF0">
    <property type="entry name" value="OLIGOPEPTIDE TRANSPORTER YGL114W-RELATED"/>
    <property type="match status" value="1"/>
</dbReference>
<dbReference type="Proteomes" id="UP000036403">
    <property type="component" value="Unassembled WGS sequence"/>
</dbReference>
<feature type="transmembrane region" description="Helical" evidence="6">
    <location>
        <begin position="161"/>
        <end position="180"/>
    </location>
</feature>
<feature type="transmembrane region" description="Helical" evidence="6">
    <location>
        <begin position="342"/>
        <end position="365"/>
    </location>
</feature>
<evidence type="ECO:0000256" key="5">
    <source>
        <dbReference type="ARBA" id="ARBA00023136"/>
    </source>
</evidence>
<feature type="transmembrane region" description="Helical" evidence="6">
    <location>
        <begin position="306"/>
        <end position="330"/>
    </location>
</feature>
<keyword evidence="3 6" id="KW-0812">Transmembrane</keyword>
<feature type="transmembrane region" description="Helical" evidence="6">
    <location>
        <begin position="474"/>
        <end position="494"/>
    </location>
</feature>
<evidence type="ECO:0000313" key="7">
    <source>
        <dbReference type="EMBL" id="KMQ89480.1"/>
    </source>
</evidence>
<name>A0A0J7NA08_LASNI</name>
<dbReference type="Pfam" id="PF03169">
    <property type="entry name" value="OPT"/>
    <property type="match status" value="1"/>
</dbReference>
<dbReference type="GO" id="GO:0016020">
    <property type="term" value="C:membrane"/>
    <property type="evidence" value="ECO:0007669"/>
    <property type="project" value="UniProtKB-SubCell"/>
</dbReference>
<evidence type="ECO:0000256" key="6">
    <source>
        <dbReference type="SAM" id="Phobius"/>
    </source>
</evidence>
<feature type="transmembrane region" description="Helical" evidence="6">
    <location>
        <begin position="551"/>
        <end position="569"/>
    </location>
</feature>
<dbReference type="OrthoDB" id="77405at2759"/>
<feature type="transmembrane region" description="Helical" evidence="6">
    <location>
        <begin position="371"/>
        <end position="389"/>
    </location>
</feature>
<dbReference type="PANTHER" id="PTHR31645">
    <property type="entry name" value="OLIGOPEPTIDE TRANSPORTER YGL114W-RELATED"/>
    <property type="match status" value="1"/>
</dbReference>
<proteinExistence type="predicted"/>
<feature type="transmembrane region" description="Helical" evidence="6">
    <location>
        <begin position="589"/>
        <end position="607"/>
    </location>
</feature>
<keyword evidence="8" id="KW-1185">Reference proteome</keyword>
<keyword evidence="5 6" id="KW-0472">Membrane</keyword>
<gene>
    <name evidence="7" type="ORF">RF55_10888</name>
</gene>
<accession>A0A0J7NA08</accession>
<feature type="transmembrane region" description="Helical" evidence="6">
    <location>
        <begin position="44"/>
        <end position="63"/>
    </location>
</feature>
<feature type="transmembrane region" description="Helical" evidence="6">
    <location>
        <begin position="226"/>
        <end position="249"/>
    </location>
</feature>
<organism evidence="7 8">
    <name type="scientific">Lasius niger</name>
    <name type="common">Black garden ant</name>
    <dbReference type="NCBI Taxonomy" id="67767"/>
    <lineage>
        <taxon>Eukaryota</taxon>
        <taxon>Metazoa</taxon>
        <taxon>Ecdysozoa</taxon>
        <taxon>Arthropoda</taxon>
        <taxon>Hexapoda</taxon>
        <taxon>Insecta</taxon>
        <taxon>Pterygota</taxon>
        <taxon>Neoptera</taxon>
        <taxon>Endopterygota</taxon>
        <taxon>Hymenoptera</taxon>
        <taxon>Apocrita</taxon>
        <taxon>Aculeata</taxon>
        <taxon>Formicoidea</taxon>
        <taxon>Formicidae</taxon>
        <taxon>Formicinae</taxon>
        <taxon>Lasius</taxon>
        <taxon>Lasius</taxon>
    </lineage>
</organism>
<comment type="caution">
    <text evidence="7">The sequence shown here is derived from an EMBL/GenBank/DDBJ whole genome shotgun (WGS) entry which is preliminary data.</text>
</comment>
<dbReference type="NCBIfam" id="TIGR00733">
    <property type="entry name" value="OPT family oligopeptide transporter"/>
    <property type="match status" value="1"/>
</dbReference>